<evidence type="ECO:0000256" key="3">
    <source>
        <dbReference type="ARBA" id="ARBA00021009"/>
    </source>
</evidence>
<evidence type="ECO:0000256" key="7">
    <source>
        <dbReference type="RuleBase" id="RU000471"/>
    </source>
</evidence>
<feature type="transmembrane region" description="Helical" evidence="9">
    <location>
        <begin position="105"/>
        <end position="125"/>
    </location>
</feature>
<comment type="subcellular location">
    <subcellularLocation>
        <location evidence="1">Membrane</location>
        <topology evidence="1">Multi-pass membrane protein</topology>
    </subcellularLocation>
    <subcellularLocation>
        <location evidence="7">Mitochondrion inner membrane</location>
        <topology evidence="7">Multi-pass membrane protein</topology>
    </subcellularLocation>
</comment>
<gene>
    <name evidence="10" type="primary">ND1</name>
</gene>
<keyword evidence="6 9" id="KW-0472">Membrane</keyword>
<dbReference type="PANTHER" id="PTHR11432:SF3">
    <property type="entry name" value="NADH-UBIQUINONE OXIDOREDUCTASE CHAIN 1"/>
    <property type="match status" value="1"/>
</dbReference>
<dbReference type="EC" id="7.1.1.2" evidence="8"/>
<evidence type="ECO:0000256" key="4">
    <source>
        <dbReference type="ARBA" id="ARBA00022692"/>
    </source>
</evidence>
<accession>A0A1P8AJ39</accession>
<dbReference type="RefSeq" id="YP_009346113.1">
    <property type="nucleotide sequence ID" value="NC_033858.1"/>
</dbReference>
<reference evidence="10" key="2">
    <citation type="journal article" date="2017" name="PLoS ONE">
        <title>The Complete Maternally and Paternally Inherited Mitochondrial Genomes of a Freshwater Mussel Potamilus alatus (Bivalvia: Unionidae).</title>
        <authorList>
            <person name="Wen H.B."/>
            <person name="Cao Z.M."/>
            <person name="Hua D."/>
            <person name="Xu P."/>
            <person name="Ma X.Y."/>
            <person name="Jin W."/>
            <person name="Yuan X.H."/>
            <person name="Gu R.B."/>
        </authorList>
    </citation>
    <scope>NUCLEOTIDE SEQUENCE</scope>
</reference>
<keyword evidence="5 9" id="KW-1133">Transmembrane helix</keyword>
<dbReference type="AlphaFoldDB" id="A0A1P8AJ39"/>
<dbReference type="InterPro" id="IPR018086">
    <property type="entry name" value="NADH_UbQ_OxRdtase_su1_CS"/>
</dbReference>
<dbReference type="GO" id="GO:0003954">
    <property type="term" value="F:NADH dehydrogenase activity"/>
    <property type="evidence" value="ECO:0007669"/>
    <property type="project" value="TreeGrafter"/>
</dbReference>
<evidence type="ECO:0000256" key="5">
    <source>
        <dbReference type="ARBA" id="ARBA00022989"/>
    </source>
</evidence>
<feature type="transmembrane region" description="Helical" evidence="9">
    <location>
        <begin position="282"/>
        <end position="301"/>
    </location>
</feature>
<dbReference type="GO" id="GO:0009060">
    <property type="term" value="P:aerobic respiration"/>
    <property type="evidence" value="ECO:0007669"/>
    <property type="project" value="TreeGrafter"/>
</dbReference>
<geneLocation type="mitochondrion" evidence="10"/>
<dbReference type="CTD" id="4535"/>
<comment type="similarity">
    <text evidence="2 7">Belongs to the complex I subunit 1 family.</text>
</comment>
<evidence type="ECO:0000313" key="10">
    <source>
        <dbReference type="EMBL" id="AMZ00192.1"/>
    </source>
</evidence>
<evidence type="ECO:0000256" key="9">
    <source>
        <dbReference type="SAM" id="Phobius"/>
    </source>
</evidence>
<feature type="transmembrane region" description="Helical" evidence="9">
    <location>
        <begin position="72"/>
        <end position="93"/>
    </location>
</feature>
<feature type="transmembrane region" description="Helical" evidence="9">
    <location>
        <begin position="6"/>
        <end position="26"/>
    </location>
</feature>
<organism evidence="10">
    <name type="scientific">Potamilus alatus</name>
    <dbReference type="NCBI Taxonomy" id="81573"/>
    <lineage>
        <taxon>Eukaryota</taxon>
        <taxon>Metazoa</taxon>
        <taxon>Spiralia</taxon>
        <taxon>Lophotrochozoa</taxon>
        <taxon>Mollusca</taxon>
        <taxon>Bivalvia</taxon>
        <taxon>Autobranchia</taxon>
        <taxon>Heteroconchia</taxon>
        <taxon>Palaeoheterodonta</taxon>
        <taxon>Unionida</taxon>
        <taxon>Unionoidea</taxon>
        <taxon>Unionidae</taxon>
        <taxon>Ambleminae</taxon>
        <taxon>Lampsilini</taxon>
        <taxon>Potamilus</taxon>
    </lineage>
</organism>
<sequence length="302" mass="33679">MSVLTSIAQLLPNLMLSIIAMTYLTLLERKSLAFMQLRKGPNKSSVAGLTQPMADALKLMTKTTVTPKASNTILTFLAPVTLLTLSLTMWYLYPSSHLITHKPLGLLLLICILATKSYSIILAGWGTNSKYALIGAIRTMAQSISYEIPMILTMIFFSAIGYTLDLSALNEKSHLSFKWTLIIPMTATWLVIMLAETNRTPFDFSEGESELVSGFNVEYSSVKFSALIMSEYLDILFMGILSSVLLMNSISMSLLFISLFLLIRGSTPRYRYDLMMYTAWKVLTPTTLSFTLLITVIFFTLG</sequence>
<dbReference type="PANTHER" id="PTHR11432">
    <property type="entry name" value="NADH DEHYDROGENASE SUBUNIT 1"/>
    <property type="match status" value="1"/>
</dbReference>
<keyword evidence="4 7" id="KW-0812">Transmembrane</keyword>
<dbReference type="InterPro" id="IPR001694">
    <property type="entry name" value="NADH_UbQ_OxRdtase_su1/FPO"/>
</dbReference>
<dbReference type="GO" id="GO:0005743">
    <property type="term" value="C:mitochondrial inner membrane"/>
    <property type="evidence" value="ECO:0007669"/>
    <property type="project" value="UniProtKB-SubCell"/>
</dbReference>
<dbReference type="GO" id="GO:0008137">
    <property type="term" value="F:NADH dehydrogenase (ubiquinone) activity"/>
    <property type="evidence" value="ECO:0007669"/>
    <property type="project" value="UniProtKB-EC"/>
</dbReference>
<keyword evidence="8 10" id="KW-0496">Mitochondrion</keyword>
<dbReference type="Pfam" id="PF00146">
    <property type="entry name" value="NADHdh"/>
    <property type="match status" value="1"/>
</dbReference>
<reference evidence="10" key="1">
    <citation type="submission" date="2016-01" db="EMBL/GenBank/DDBJ databases">
        <authorList>
            <person name="Oliw E.H."/>
        </authorList>
    </citation>
    <scope>NUCLEOTIDE SEQUENCE</scope>
</reference>
<keyword evidence="8" id="KW-0830">Ubiquinone</keyword>
<comment type="catalytic activity">
    <reaction evidence="8">
        <text>a ubiquinone + NADH + 5 H(+)(in) = a ubiquinol + NAD(+) + 4 H(+)(out)</text>
        <dbReference type="Rhea" id="RHEA:29091"/>
        <dbReference type="Rhea" id="RHEA-COMP:9565"/>
        <dbReference type="Rhea" id="RHEA-COMP:9566"/>
        <dbReference type="ChEBI" id="CHEBI:15378"/>
        <dbReference type="ChEBI" id="CHEBI:16389"/>
        <dbReference type="ChEBI" id="CHEBI:17976"/>
        <dbReference type="ChEBI" id="CHEBI:57540"/>
        <dbReference type="ChEBI" id="CHEBI:57945"/>
        <dbReference type="EC" id="7.1.1.2"/>
    </reaction>
</comment>
<name>A0A1P8AJ39_9BIVA</name>
<dbReference type="PROSITE" id="PS00668">
    <property type="entry name" value="COMPLEX1_ND1_2"/>
    <property type="match status" value="1"/>
</dbReference>
<evidence type="ECO:0000256" key="6">
    <source>
        <dbReference type="ARBA" id="ARBA00023136"/>
    </source>
</evidence>
<feature type="transmembrane region" description="Helical" evidence="9">
    <location>
        <begin position="146"/>
        <end position="164"/>
    </location>
</feature>
<proteinExistence type="inferred from homology"/>
<feature type="transmembrane region" description="Helical" evidence="9">
    <location>
        <begin position="235"/>
        <end position="262"/>
    </location>
</feature>
<evidence type="ECO:0000256" key="2">
    <source>
        <dbReference type="ARBA" id="ARBA00010535"/>
    </source>
</evidence>
<evidence type="ECO:0000256" key="8">
    <source>
        <dbReference type="RuleBase" id="RU000473"/>
    </source>
</evidence>
<dbReference type="EMBL" id="KU559010">
    <property type="protein sequence ID" value="AMZ00192.1"/>
    <property type="molecule type" value="Genomic_DNA"/>
</dbReference>
<protein>
    <recommendedName>
        <fullName evidence="3 8">NADH-ubiquinone oxidoreductase chain 1</fullName>
        <ecNumber evidence="8">7.1.1.2</ecNumber>
    </recommendedName>
</protein>
<evidence type="ECO:0000256" key="1">
    <source>
        <dbReference type="ARBA" id="ARBA00004141"/>
    </source>
</evidence>
<keyword evidence="7" id="KW-0520">NAD</keyword>
<dbReference type="GeneID" id="31079933"/>